<evidence type="ECO:0000313" key="1">
    <source>
        <dbReference type="EMBL" id="KAJ8887755.1"/>
    </source>
</evidence>
<organism evidence="1 2">
    <name type="scientific">Dryococelus australis</name>
    <dbReference type="NCBI Taxonomy" id="614101"/>
    <lineage>
        <taxon>Eukaryota</taxon>
        <taxon>Metazoa</taxon>
        <taxon>Ecdysozoa</taxon>
        <taxon>Arthropoda</taxon>
        <taxon>Hexapoda</taxon>
        <taxon>Insecta</taxon>
        <taxon>Pterygota</taxon>
        <taxon>Neoptera</taxon>
        <taxon>Polyneoptera</taxon>
        <taxon>Phasmatodea</taxon>
        <taxon>Verophasmatodea</taxon>
        <taxon>Anareolatae</taxon>
        <taxon>Phasmatidae</taxon>
        <taxon>Eurycanthinae</taxon>
        <taxon>Dryococelus</taxon>
    </lineage>
</organism>
<comment type="caution">
    <text evidence="1">The sequence shown here is derived from an EMBL/GenBank/DDBJ whole genome shotgun (WGS) entry which is preliminary data.</text>
</comment>
<proteinExistence type="predicted"/>
<sequence length="71" mass="7820">MKVNAQRIIRPDDFAALFCHAYSHVATIFKDLSGFKATGILHLDANIFANEDFAFEMETGNLNTVPQASSS</sequence>
<accession>A0ABQ9HUL8</accession>
<protein>
    <submittedName>
        <fullName evidence="1">Uncharacterized protein</fullName>
    </submittedName>
</protein>
<dbReference type="EMBL" id="JARBHB010000004">
    <property type="protein sequence ID" value="KAJ8887755.1"/>
    <property type="molecule type" value="Genomic_DNA"/>
</dbReference>
<name>A0ABQ9HUL8_9NEOP</name>
<keyword evidence="2" id="KW-1185">Reference proteome</keyword>
<evidence type="ECO:0000313" key="2">
    <source>
        <dbReference type="Proteomes" id="UP001159363"/>
    </source>
</evidence>
<reference evidence="1 2" key="1">
    <citation type="submission" date="2023-02" db="EMBL/GenBank/DDBJ databases">
        <title>LHISI_Scaffold_Assembly.</title>
        <authorList>
            <person name="Stuart O.P."/>
            <person name="Cleave R."/>
            <person name="Magrath M.J.L."/>
            <person name="Mikheyev A.S."/>
        </authorList>
    </citation>
    <scope>NUCLEOTIDE SEQUENCE [LARGE SCALE GENOMIC DNA]</scope>
    <source>
        <strain evidence="1">Daus_M_001</strain>
        <tissue evidence="1">Leg muscle</tissue>
    </source>
</reference>
<dbReference type="Proteomes" id="UP001159363">
    <property type="component" value="Chromosome X"/>
</dbReference>
<gene>
    <name evidence="1" type="ORF">PR048_013973</name>
</gene>